<dbReference type="CDD" id="cd16377">
    <property type="entry name" value="23S_rRNA_IVP_like"/>
    <property type="match status" value="1"/>
</dbReference>
<dbReference type="Gene3D" id="1.20.1440.60">
    <property type="entry name" value="23S rRNA-intervening sequence"/>
    <property type="match status" value="1"/>
</dbReference>
<dbReference type="Proteomes" id="UP000660380">
    <property type="component" value="Unassembled WGS sequence"/>
</dbReference>
<sequence length="152" mass="17562">MGDKDFESLEFYKDSLKLLKAAYRLADSLPDYERFNLSDQLRRAACSIVLNIAEGYGRYHYLERLRFLYIARGSLAETKSAFIIAENLGYCTIEQLNWVSQINEHIEKALNGYCRFIRSQQQGVNEYGDHYIREQGIKENSVPNPQSPVPSP</sequence>
<organism evidence="1 2">
    <name type="scientific">Scytonema hofmannii FACHB-248</name>
    <dbReference type="NCBI Taxonomy" id="1842502"/>
    <lineage>
        <taxon>Bacteria</taxon>
        <taxon>Bacillati</taxon>
        <taxon>Cyanobacteriota</taxon>
        <taxon>Cyanophyceae</taxon>
        <taxon>Nostocales</taxon>
        <taxon>Scytonemataceae</taxon>
        <taxon>Scytonema</taxon>
    </lineage>
</organism>
<accession>A0ABR8GPK2</accession>
<dbReference type="EMBL" id="JACJTA010000016">
    <property type="protein sequence ID" value="MBD2604881.1"/>
    <property type="molecule type" value="Genomic_DNA"/>
</dbReference>
<dbReference type="PANTHER" id="PTHR38471:SF2">
    <property type="entry name" value="FOUR HELIX BUNDLE PROTEIN"/>
    <property type="match status" value="1"/>
</dbReference>
<protein>
    <submittedName>
        <fullName evidence="1">Four helix bundle protein</fullName>
    </submittedName>
</protein>
<proteinExistence type="predicted"/>
<dbReference type="InterPro" id="IPR036583">
    <property type="entry name" value="23S_rRNA_IVS_sf"/>
</dbReference>
<dbReference type="Pfam" id="PF05635">
    <property type="entry name" value="23S_rRNA_IVP"/>
    <property type="match status" value="1"/>
</dbReference>
<evidence type="ECO:0000313" key="1">
    <source>
        <dbReference type="EMBL" id="MBD2604881.1"/>
    </source>
</evidence>
<name>A0ABR8GPK2_9CYAN</name>
<dbReference type="NCBIfam" id="TIGR02436">
    <property type="entry name" value="four helix bundle protein"/>
    <property type="match status" value="1"/>
</dbReference>
<comment type="caution">
    <text evidence="1">The sequence shown here is derived from an EMBL/GenBank/DDBJ whole genome shotgun (WGS) entry which is preliminary data.</text>
</comment>
<dbReference type="PANTHER" id="PTHR38471">
    <property type="entry name" value="FOUR HELIX BUNDLE PROTEIN"/>
    <property type="match status" value="1"/>
</dbReference>
<dbReference type="InterPro" id="IPR012657">
    <property type="entry name" value="23S_rRNA-intervening_sequence"/>
</dbReference>
<evidence type="ECO:0000313" key="2">
    <source>
        <dbReference type="Proteomes" id="UP000660380"/>
    </source>
</evidence>
<dbReference type="SUPFAM" id="SSF158446">
    <property type="entry name" value="IVS-encoded protein-like"/>
    <property type="match status" value="1"/>
</dbReference>
<reference evidence="1 2" key="1">
    <citation type="journal article" date="2020" name="ISME J.">
        <title>Comparative genomics reveals insights into cyanobacterial evolution and habitat adaptation.</title>
        <authorList>
            <person name="Chen M.Y."/>
            <person name="Teng W.K."/>
            <person name="Zhao L."/>
            <person name="Hu C.X."/>
            <person name="Zhou Y.K."/>
            <person name="Han B.P."/>
            <person name="Song L.R."/>
            <person name="Shu W.S."/>
        </authorList>
    </citation>
    <scope>NUCLEOTIDE SEQUENCE [LARGE SCALE GENOMIC DNA]</scope>
    <source>
        <strain evidence="1 2">FACHB-248</strain>
    </source>
</reference>
<keyword evidence="2" id="KW-1185">Reference proteome</keyword>
<dbReference type="RefSeq" id="WP_051502929.1">
    <property type="nucleotide sequence ID" value="NZ_JACJTA010000016.1"/>
</dbReference>
<gene>
    <name evidence="1" type="ORF">H6G81_10170</name>
</gene>